<comment type="caution">
    <text evidence="1">The sequence shown here is derived from an EMBL/GenBank/DDBJ whole genome shotgun (WGS) entry which is preliminary data.</text>
</comment>
<sequence length="401" mass="42817">MRKALNALFCMVAVAGIGLSIWAIVTQVSDLRARAESRELIEEGCGGLVDPDPVLGLHVGTDRVELADRYQVDTARRVSNCVVYRVGDPGTTYGHFALTLTMYPADPNADERHVALDDKPFDLRRGGGDDIAAAADEAVPHPLGDGGLGEYESHLVTARALCGDGGDISSVEASAVAKYADVATPEDRRTLAVLARQAVERAAEEQGCSTELPALPAEFPEPAFALRPAAEAGGTCAWYGRLIAAEGRGSLPDRALAAPAGKASSHDACLLALGEDETRRVWPAYEKSTERPRDLEIVLSGSPLWMKTETLVGDGTRGVRTGVLGRTAIRPGSAGTDEFAWWASSVCDGRPALHVMQVAYPYDHILRDRLEPVFRAYVDDATARRGCTGLTFPEASDFARS</sequence>
<evidence type="ECO:0000313" key="2">
    <source>
        <dbReference type="Proteomes" id="UP001595908"/>
    </source>
</evidence>
<name>A0ABV9V8S0_STRAZ</name>
<dbReference type="Proteomes" id="UP001595908">
    <property type="component" value="Unassembled WGS sequence"/>
</dbReference>
<organism evidence="1 2">
    <name type="scientific">Streptomyces atroolivaceus</name>
    <dbReference type="NCBI Taxonomy" id="66869"/>
    <lineage>
        <taxon>Bacteria</taxon>
        <taxon>Bacillati</taxon>
        <taxon>Actinomycetota</taxon>
        <taxon>Actinomycetes</taxon>
        <taxon>Kitasatosporales</taxon>
        <taxon>Streptomycetaceae</taxon>
        <taxon>Streptomyces</taxon>
    </lineage>
</organism>
<evidence type="ECO:0000313" key="1">
    <source>
        <dbReference type="EMBL" id="MFC4979953.1"/>
    </source>
</evidence>
<dbReference type="GeneID" id="96256752"/>
<dbReference type="RefSeq" id="WP_244300008.1">
    <property type="nucleotide sequence ID" value="NZ_JBFAGR010000015.1"/>
</dbReference>
<accession>A0ABV9V8S0</accession>
<reference evidence="2" key="1">
    <citation type="journal article" date="2019" name="Int. J. Syst. Evol. Microbiol.">
        <title>The Global Catalogue of Microorganisms (GCM) 10K type strain sequencing project: providing services to taxonomists for standard genome sequencing and annotation.</title>
        <authorList>
            <consortium name="The Broad Institute Genomics Platform"/>
            <consortium name="The Broad Institute Genome Sequencing Center for Infectious Disease"/>
            <person name="Wu L."/>
            <person name="Ma J."/>
        </authorList>
    </citation>
    <scope>NUCLEOTIDE SEQUENCE [LARGE SCALE GENOMIC DNA]</scope>
    <source>
        <strain evidence="2">ICMP 257</strain>
    </source>
</reference>
<gene>
    <name evidence="1" type="ORF">ACFPL4_16565</name>
</gene>
<protein>
    <recommendedName>
        <fullName evidence="3">Secreted protein</fullName>
    </recommendedName>
</protein>
<evidence type="ECO:0008006" key="3">
    <source>
        <dbReference type="Google" id="ProtNLM"/>
    </source>
</evidence>
<dbReference type="EMBL" id="JBHSJE010000004">
    <property type="protein sequence ID" value="MFC4979953.1"/>
    <property type="molecule type" value="Genomic_DNA"/>
</dbReference>
<proteinExistence type="predicted"/>
<keyword evidence="2" id="KW-1185">Reference proteome</keyword>